<reference evidence="2" key="1">
    <citation type="submission" date="2019-08" db="EMBL/GenBank/DDBJ databases">
        <authorList>
            <person name="Kucharzyk K."/>
            <person name="Murdoch R.W."/>
            <person name="Higgins S."/>
            <person name="Loffler F."/>
        </authorList>
    </citation>
    <scope>NUCLEOTIDE SEQUENCE</scope>
</reference>
<dbReference type="AlphaFoldDB" id="A0A644T3Y8"/>
<name>A0A644T3Y8_9ZZZZ</name>
<gene>
    <name evidence="2" type="ORF">SDC9_06414</name>
</gene>
<dbReference type="EMBL" id="VSSQ01000013">
    <property type="protein sequence ID" value="MPL60852.1"/>
    <property type="molecule type" value="Genomic_DNA"/>
</dbReference>
<proteinExistence type="predicted"/>
<feature type="region of interest" description="Disordered" evidence="1">
    <location>
        <begin position="1"/>
        <end position="21"/>
    </location>
</feature>
<organism evidence="2">
    <name type="scientific">bioreactor metagenome</name>
    <dbReference type="NCBI Taxonomy" id="1076179"/>
    <lineage>
        <taxon>unclassified sequences</taxon>
        <taxon>metagenomes</taxon>
        <taxon>ecological metagenomes</taxon>
    </lineage>
</organism>
<sequence length="278" mass="29308">MKKGPRGGPFASAMRRGSDQHDLGADLGQAVEFLDVLVVKTDAAVRRLAPDLAGVVGAVDAVILPAEIERMGAKRIVRARGHEIRPVGVALLHRGGGRPGRALDLADHLGAAAAGQLIRDRNRGRVELVDRLVRGPEVQTPRDRVDEDGAVRGVAEIVVPVELAEARDVAAHVGVRRFLEALEAGVGRLGEHGRGSKACPGERCSAEESATIKRFARDGHGSTPLAAESRGRFARSISAPLPQVQIKPSSSGDFTQLWVCVASASGVRLGAEIPGDRE</sequence>
<accession>A0A644T3Y8</accession>
<evidence type="ECO:0000256" key="1">
    <source>
        <dbReference type="SAM" id="MobiDB-lite"/>
    </source>
</evidence>
<evidence type="ECO:0000313" key="2">
    <source>
        <dbReference type="EMBL" id="MPL60852.1"/>
    </source>
</evidence>
<protein>
    <submittedName>
        <fullName evidence="2">Uncharacterized protein</fullName>
    </submittedName>
</protein>
<comment type="caution">
    <text evidence="2">The sequence shown here is derived from an EMBL/GenBank/DDBJ whole genome shotgun (WGS) entry which is preliminary data.</text>
</comment>